<evidence type="ECO:0000256" key="1">
    <source>
        <dbReference type="ARBA" id="ARBA00022603"/>
    </source>
</evidence>
<dbReference type="OrthoDB" id="289250at2759"/>
<keyword evidence="2" id="KW-0808">Transferase</keyword>
<dbReference type="SUPFAM" id="SSF53335">
    <property type="entry name" value="S-adenosyl-L-methionine-dependent methyltransferases"/>
    <property type="match status" value="1"/>
</dbReference>
<dbReference type="RefSeq" id="XP_001313321.1">
    <property type="nucleotide sequence ID" value="XM_001313320.1"/>
</dbReference>
<dbReference type="EMBL" id="DS113603">
    <property type="protein sequence ID" value="EAY00392.1"/>
    <property type="molecule type" value="Genomic_DNA"/>
</dbReference>
<dbReference type="InterPro" id="IPR015507">
    <property type="entry name" value="rRNA-MeTfrase_E"/>
</dbReference>
<dbReference type="InParanoid" id="A2F3X6"/>
<dbReference type="Pfam" id="PF01728">
    <property type="entry name" value="FtsJ"/>
    <property type="match status" value="1"/>
</dbReference>
<dbReference type="Proteomes" id="UP000001542">
    <property type="component" value="Unassembled WGS sequence"/>
</dbReference>
<evidence type="ECO:0000256" key="3">
    <source>
        <dbReference type="ARBA" id="ARBA00022691"/>
    </source>
</evidence>
<dbReference type="FunFam" id="3.40.50.150:FF:000526">
    <property type="entry name" value="FtsJ-like methyltransferase family protein"/>
    <property type="match status" value="1"/>
</dbReference>
<dbReference type="VEuPathDB" id="TrichDB:TVAGG3_0307560"/>
<reference evidence="5" key="1">
    <citation type="submission" date="2006-10" db="EMBL/GenBank/DDBJ databases">
        <authorList>
            <person name="Amadeo P."/>
            <person name="Zhao Q."/>
            <person name="Wortman J."/>
            <person name="Fraser-Liggett C."/>
            <person name="Carlton J."/>
        </authorList>
    </citation>
    <scope>NUCLEOTIDE SEQUENCE</scope>
    <source>
        <strain evidence="5">G3</strain>
    </source>
</reference>
<evidence type="ECO:0000313" key="5">
    <source>
        <dbReference type="EMBL" id="EAY00392.1"/>
    </source>
</evidence>
<keyword evidence="6" id="KW-1185">Reference proteome</keyword>
<reference evidence="5" key="2">
    <citation type="journal article" date="2007" name="Science">
        <title>Draft genome sequence of the sexually transmitted pathogen Trichomonas vaginalis.</title>
        <authorList>
            <person name="Carlton J.M."/>
            <person name="Hirt R.P."/>
            <person name="Silva J.C."/>
            <person name="Delcher A.L."/>
            <person name="Schatz M."/>
            <person name="Zhao Q."/>
            <person name="Wortman J.R."/>
            <person name="Bidwell S.L."/>
            <person name="Alsmark U.C.M."/>
            <person name="Besteiro S."/>
            <person name="Sicheritz-Ponten T."/>
            <person name="Noel C.J."/>
            <person name="Dacks J.B."/>
            <person name="Foster P.G."/>
            <person name="Simillion C."/>
            <person name="Van de Peer Y."/>
            <person name="Miranda-Saavedra D."/>
            <person name="Barton G.J."/>
            <person name="Westrop G.D."/>
            <person name="Mueller S."/>
            <person name="Dessi D."/>
            <person name="Fiori P.L."/>
            <person name="Ren Q."/>
            <person name="Paulsen I."/>
            <person name="Zhang H."/>
            <person name="Bastida-Corcuera F.D."/>
            <person name="Simoes-Barbosa A."/>
            <person name="Brown M.T."/>
            <person name="Hayes R.D."/>
            <person name="Mukherjee M."/>
            <person name="Okumura C.Y."/>
            <person name="Schneider R."/>
            <person name="Smith A.J."/>
            <person name="Vanacova S."/>
            <person name="Villalvazo M."/>
            <person name="Haas B.J."/>
            <person name="Pertea M."/>
            <person name="Feldblyum T.V."/>
            <person name="Utterback T.R."/>
            <person name="Shu C.L."/>
            <person name="Osoegawa K."/>
            <person name="de Jong P.J."/>
            <person name="Hrdy I."/>
            <person name="Horvathova L."/>
            <person name="Zubacova Z."/>
            <person name="Dolezal P."/>
            <person name="Malik S.B."/>
            <person name="Logsdon J.M. Jr."/>
            <person name="Henze K."/>
            <person name="Gupta A."/>
            <person name="Wang C.C."/>
            <person name="Dunne R.L."/>
            <person name="Upcroft J.A."/>
            <person name="Upcroft P."/>
            <person name="White O."/>
            <person name="Salzberg S.L."/>
            <person name="Tang P."/>
            <person name="Chiu C.-H."/>
            <person name="Lee Y.-S."/>
            <person name="Embley T.M."/>
            <person name="Coombs G.H."/>
            <person name="Mottram J.C."/>
            <person name="Tachezy J."/>
            <person name="Fraser-Liggett C.M."/>
            <person name="Johnson P.J."/>
        </authorList>
    </citation>
    <scope>NUCLEOTIDE SEQUENCE [LARGE SCALE GENOMIC DNA]</scope>
    <source>
        <strain evidence="5">G3</strain>
    </source>
</reference>
<dbReference type="PANTHER" id="PTHR10920:SF12">
    <property type="entry name" value="TRNA (CYTIDINE(32)_GUANOSINE(34)-2'-O)-METHYLTRANSFERASE-RELATED"/>
    <property type="match status" value="1"/>
</dbReference>
<name>A2F3X6_TRIV3</name>
<dbReference type="STRING" id="5722.A2F3X6"/>
<dbReference type="InterPro" id="IPR002877">
    <property type="entry name" value="RNA_MeTrfase_FtsJ_dom"/>
</dbReference>
<dbReference type="InterPro" id="IPR029063">
    <property type="entry name" value="SAM-dependent_MTases_sf"/>
</dbReference>
<dbReference type="HAMAP" id="MF_01547">
    <property type="entry name" value="RNA_methyltr_E"/>
    <property type="match status" value="1"/>
</dbReference>
<gene>
    <name evidence="5" type="ORF">TVAG_290980</name>
</gene>
<dbReference type="PANTHER" id="PTHR10920">
    <property type="entry name" value="RIBOSOMAL RNA METHYLTRANSFERASE"/>
    <property type="match status" value="1"/>
</dbReference>
<dbReference type="eggNOG" id="KOG1099">
    <property type="taxonomic scope" value="Eukaryota"/>
</dbReference>
<protein>
    <submittedName>
        <fullName evidence="5">FtsJ-like methyltransferase family protein</fullName>
    </submittedName>
</protein>
<dbReference type="GO" id="GO:0002181">
    <property type="term" value="P:cytoplasmic translation"/>
    <property type="evidence" value="ECO:0000318"/>
    <property type="project" value="GO_Central"/>
</dbReference>
<dbReference type="GO" id="GO:0030488">
    <property type="term" value="P:tRNA methylation"/>
    <property type="evidence" value="ECO:0000318"/>
    <property type="project" value="GO_Central"/>
</dbReference>
<keyword evidence="3" id="KW-0949">S-adenosyl-L-methionine</keyword>
<dbReference type="AlphaFoldDB" id="A2F3X6"/>
<evidence type="ECO:0000259" key="4">
    <source>
        <dbReference type="Pfam" id="PF01728"/>
    </source>
</evidence>
<dbReference type="OMA" id="KCACEHL"/>
<proteinExistence type="inferred from homology"/>
<dbReference type="GO" id="GO:0008175">
    <property type="term" value="F:tRNA methyltransferase activity"/>
    <property type="evidence" value="ECO:0000318"/>
    <property type="project" value="GO_Central"/>
</dbReference>
<evidence type="ECO:0000313" key="6">
    <source>
        <dbReference type="Proteomes" id="UP000001542"/>
    </source>
</evidence>
<dbReference type="InterPro" id="IPR050082">
    <property type="entry name" value="RNA_methyltr_RlmE"/>
</dbReference>
<dbReference type="VEuPathDB" id="TrichDB:TVAG_290980"/>
<dbReference type="KEGG" id="tva:4758212"/>
<organism evidence="5 6">
    <name type="scientific">Trichomonas vaginalis (strain ATCC PRA-98 / G3)</name>
    <dbReference type="NCBI Taxonomy" id="412133"/>
    <lineage>
        <taxon>Eukaryota</taxon>
        <taxon>Metamonada</taxon>
        <taxon>Parabasalia</taxon>
        <taxon>Trichomonadida</taxon>
        <taxon>Trichomonadidae</taxon>
        <taxon>Trichomonas</taxon>
    </lineage>
</organism>
<dbReference type="GO" id="GO:0005737">
    <property type="term" value="C:cytoplasm"/>
    <property type="evidence" value="ECO:0000318"/>
    <property type="project" value="GO_Central"/>
</dbReference>
<evidence type="ECO:0000256" key="2">
    <source>
        <dbReference type="ARBA" id="ARBA00022679"/>
    </source>
</evidence>
<keyword evidence="1 5" id="KW-0489">Methyltransferase</keyword>
<accession>A2F3X6</accession>
<sequence>MKASVSRRDVYKKTAVEEGWRARSAYKLIQVESEMHFLKDSTRVVDLCSAPGSWSQVCAKLMPETDARKIISIDLRRIVPIDGVTELRGDITDVKTAENVISLLDGNKADAVLADGAPDTIIRIEFDEYVQHNIVKASLTIATMVLREGGTFVSKIFRTKSLPKLLAIFGCFFSKITMCKPRACRLSSVESFIVCQGFKLPDGYTPTLCTDDLPTGPVPEVPFRMCGDVDGLDSERTYPLSNDQIEQEIE</sequence>
<dbReference type="Gene3D" id="3.40.50.150">
    <property type="entry name" value="Vaccinia Virus protein VP39"/>
    <property type="match status" value="1"/>
</dbReference>
<feature type="domain" description="Ribosomal RNA methyltransferase FtsJ" evidence="4">
    <location>
        <begin position="20"/>
        <end position="198"/>
    </location>
</feature>
<dbReference type="SMR" id="A2F3X6"/>